<dbReference type="PROSITE" id="PS50855">
    <property type="entry name" value="COX1"/>
    <property type="match status" value="1"/>
</dbReference>
<keyword evidence="1" id="KW-0479">Metal-binding</keyword>
<dbReference type="InterPro" id="IPR036927">
    <property type="entry name" value="Cyt_c_oxase-like_su1_sf"/>
</dbReference>
<evidence type="ECO:0000256" key="1">
    <source>
        <dbReference type="RuleBase" id="RU000369"/>
    </source>
</evidence>
<gene>
    <name evidence="4" type="ORF">E3Q02_04458</name>
</gene>
<comment type="caution">
    <text evidence="4">The sequence shown here is derived from an EMBL/GenBank/DDBJ whole genome shotgun (WGS) entry which is preliminary data.</text>
</comment>
<keyword evidence="1 2" id="KW-0472">Membrane</keyword>
<feature type="domain" description="Cytochrome oxidase subunit I profile" evidence="3">
    <location>
        <begin position="1"/>
        <end position="97"/>
    </location>
</feature>
<dbReference type="EC" id="7.1.1.9" evidence="1"/>
<dbReference type="GO" id="GO:0015990">
    <property type="term" value="P:electron transport coupled proton transport"/>
    <property type="evidence" value="ECO:0007669"/>
    <property type="project" value="TreeGrafter"/>
</dbReference>
<keyword evidence="1" id="KW-0679">Respiratory chain</keyword>
<keyword evidence="1" id="KW-0349">Heme</keyword>
<dbReference type="Gene3D" id="1.20.210.10">
    <property type="entry name" value="Cytochrome c oxidase-like, subunit I domain"/>
    <property type="match status" value="1"/>
</dbReference>
<comment type="pathway">
    <text evidence="1">Energy metabolism; oxidative phosphorylation.</text>
</comment>
<keyword evidence="1" id="KW-0249">Electron transport</keyword>
<comment type="similarity">
    <text evidence="1">Belongs to the heme-copper respiratory oxidase family.</text>
</comment>
<keyword evidence="1 2" id="KW-0812">Transmembrane</keyword>
<dbReference type="GO" id="GO:0005743">
    <property type="term" value="C:mitochondrial inner membrane"/>
    <property type="evidence" value="ECO:0007669"/>
    <property type="project" value="UniProtKB-SubCell"/>
</dbReference>
<dbReference type="EMBL" id="SPRW01000162">
    <property type="protein sequence ID" value="TIC59438.1"/>
    <property type="molecule type" value="Genomic_DNA"/>
</dbReference>
<keyword evidence="1" id="KW-0999">Mitochondrion inner membrane</keyword>
<dbReference type="GO" id="GO:0020037">
    <property type="term" value="F:heme binding"/>
    <property type="evidence" value="ECO:0007669"/>
    <property type="project" value="InterPro"/>
</dbReference>
<evidence type="ECO:0000313" key="5">
    <source>
        <dbReference type="Proteomes" id="UP000309601"/>
    </source>
</evidence>
<organism evidence="4 5">
    <name type="scientific">Wallemia mellicola</name>
    <dbReference type="NCBI Taxonomy" id="1708541"/>
    <lineage>
        <taxon>Eukaryota</taxon>
        <taxon>Fungi</taxon>
        <taxon>Dikarya</taxon>
        <taxon>Basidiomycota</taxon>
        <taxon>Wallemiomycotina</taxon>
        <taxon>Wallemiomycetes</taxon>
        <taxon>Wallemiales</taxon>
        <taxon>Wallemiaceae</taxon>
        <taxon>Wallemia</taxon>
    </lineage>
</organism>
<evidence type="ECO:0000313" key="4">
    <source>
        <dbReference type="EMBL" id="TIC59438.1"/>
    </source>
</evidence>
<proteinExistence type="inferred from homology"/>
<protein>
    <recommendedName>
        <fullName evidence="1">Cytochrome c oxidase subunit 1</fullName>
        <ecNumber evidence="1">7.1.1.9</ecNumber>
    </recommendedName>
</protein>
<keyword evidence="1" id="KW-0186">Copper</keyword>
<dbReference type="PRINTS" id="PR01165">
    <property type="entry name" value="CYCOXIDASEI"/>
</dbReference>
<dbReference type="InterPro" id="IPR023616">
    <property type="entry name" value="Cyt_c_oxase-like_su1_dom"/>
</dbReference>
<keyword evidence="1" id="KW-0813">Transport</keyword>
<comment type="subcellular location">
    <subcellularLocation>
        <location evidence="1">Mitochondrion inner membrane</location>
        <topology evidence="1">Multi-pass membrane protein</topology>
    </subcellularLocation>
</comment>
<sequence length="97" mass="10089">MGVRGWLFSSKGKDIGSLYLVFGMFSGLVGRGLCVVIRLELGGGGVELLNGNKDLLNVIIRCDGLVMILLMVMGGLMGGFGVEVGGGDMGLGRLNKI</sequence>
<dbReference type="InterPro" id="IPR000883">
    <property type="entry name" value="Cyt_C_Oxase_1"/>
</dbReference>
<feature type="transmembrane region" description="Helical" evidence="2">
    <location>
        <begin position="58"/>
        <end position="82"/>
    </location>
</feature>
<feature type="transmembrane region" description="Helical" evidence="2">
    <location>
        <begin position="16"/>
        <end position="37"/>
    </location>
</feature>
<comment type="catalytic activity">
    <reaction evidence="1">
        <text>4 Fe(II)-[cytochrome c] + O2 + 8 H(+)(in) = 4 Fe(III)-[cytochrome c] + 2 H2O + 4 H(+)(out)</text>
        <dbReference type="Rhea" id="RHEA:11436"/>
        <dbReference type="Rhea" id="RHEA-COMP:10350"/>
        <dbReference type="Rhea" id="RHEA-COMP:14399"/>
        <dbReference type="ChEBI" id="CHEBI:15377"/>
        <dbReference type="ChEBI" id="CHEBI:15378"/>
        <dbReference type="ChEBI" id="CHEBI:15379"/>
        <dbReference type="ChEBI" id="CHEBI:29033"/>
        <dbReference type="ChEBI" id="CHEBI:29034"/>
        <dbReference type="EC" id="7.1.1.9"/>
    </reaction>
</comment>
<dbReference type="GO" id="GO:0006123">
    <property type="term" value="P:mitochondrial electron transport, cytochrome c to oxygen"/>
    <property type="evidence" value="ECO:0007669"/>
    <property type="project" value="TreeGrafter"/>
</dbReference>
<comment type="function">
    <text evidence="1">Component of the cytochrome c oxidase, the last enzyme in the mitochondrial electron transport chain which drives oxidative phosphorylation. The respiratory chain contains 3 multisubunit complexes succinate dehydrogenase (complex II, CII), ubiquinol-cytochrome c oxidoreductase (cytochrome b-c1 complex, complex III, CIII) and cytochrome c oxidase (complex IV, CIV), that cooperate to transfer electrons derived from NADH and succinate to molecular oxygen, creating an electrochemical gradient over the inner membrane that drives transmembrane transport and the ATP synthase. Cytochrome c oxidase is the component of the respiratory chain that catalyzes the reduction of oxygen to water. Electrons originating from reduced cytochrome c in the intermembrane space (IMS) are transferred via the dinuclear copper A center (CU(A)) of subunit 2 and heme A of subunit 1 to the active site in subunit 1, a binuclear center (BNC) formed by heme A3 and copper B (CU(B)). The BNC reduces molecular oxygen to 2 water molecules using 4 electrons from cytochrome c in the IMS and 4 protons from the mitochondrial matrix.</text>
</comment>
<name>A0AB38MPK2_9BASI</name>
<dbReference type="GO" id="GO:0004129">
    <property type="term" value="F:cytochrome-c oxidase activity"/>
    <property type="evidence" value="ECO:0007669"/>
    <property type="project" value="UniProtKB-EC"/>
</dbReference>
<accession>A0AB38MPK2</accession>
<dbReference type="PANTHER" id="PTHR10422:SF18">
    <property type="entry name" value="CYTOCHROME C OXIDASE SUBUNIT 1"/>
    <property type="match status" value="1"/>
</dbReference>
<dbReference type="SUPFAM" id="SSF81442">
    <property type="entry name" value="Cytochrome c oxidase subunit I-like"/>
    <property type="match status" value="1"/>
</dbReference>
<keyword evidence="1" id="KW-0496">Mitochondrion</keyword>
<evidence type="ECO:0000256" key="2">
    <source>
        <dbReference type="SAM" id="Phobius"/>
    </source>
</evidence>
<evidence type="ECO:0000259" key="3">
    <source>
        <dbReference type="PROSITE" id="PS50855"/>
    </source>
</evidence>
<dbReference type="PANTHER" id="PTHR10422">
    <property type="entry name" value="CYTOCHROME C OXIDASE SUBUNIT 1"/>
    <property type="match status" value="1"/>
</dbReference>
<keyword evidence="2" id="KW-1133">Transmembrane helix</keyword>
<dbReference type="GO" id="GO:0046872">
    <property type="term" value="F:metal ion binding"/>
    <property type="evidence" value="ECO:0007669"/>
    <property type="project" value="UniProtKB-KW"/>
</dbReference>
<dbReference type="AlphaFoldDB" id="A0AB38MPK2"/>
<keyword evidence="1" id="KW-0408">Iron</keyword>
<dbReference type="Proteomes" id="UP000309601">
    <property type="component" value="Unassembled WGS sequence"/>
</dbReference>
<reference evidence="4 5" key="1">
    <citation type="submission" date="2019-03" db="EMBL/GenBank/DDBJ databases">
        <title>Sequencing 25 genomes of Wallemia mellicola.</title>
        <authorList>
            <person name="Gostincar C."/>
        </authorList>
    </citation>
    <scope>NUCLEOTIDE SEQUENCE [LARGE SCALE GENOMIC DNA]</scope>
    <source>
        <strain evidence="4 5">EXF-1274</strain>
    </source>
</reference>